<dbReference type="Gene3D" id="3.80.10.10">
    <property type="entry name" value="Ribonuclease Inhibitor"/>
    <property type="match status" value="1"/>
</dbReference>
<feature type="domain" description="Protein kinase" evidence="2">
    <location>
        <begin position="48"/>
        <end position="311"/>
    </location>
</feature>
<sequence>MAISPTMMLNANYPFFMSAFGSDDNNDESDNQFDFNISRELLLNPKDIMRGEMIGEGGNSIVYKGRLKNIVPVAVKIVQPGKTSAVSIQDKQQFQKEVLVLSSMKHENIVRFVGACIEPQLMIVTELVRGGTLQRFMLNSRPSPLDLKVSLSFALDISRAMEYLHSKGIIHRDLNPRNVLVTGDMKHVKLADFGLAREKTLGGMTCEAGTYRWMAPEVCSREPLRIGEKKHYDQKIDVYSFALIFWSLLTNKTPFSEIPSISIPYFVNQGKRPSLSNIPDEVVPILECCWAADSKTRLEFKDITISLESLLKRFCSERSNNEITITEDEAYDDELEELETTWLLPKRYIKLKKPKKIKQNVMKKILPFFKKFISSKWISNLSDDLLLKIVSSLPTKDVVVTMLLSKRWKFLWMMVPKLRFDDEFELEPSYYGRFLKYVDKSMVLNRAQVLETVKFNVGPCCSSEDIATWIRIGMVRNMRELEISHCEGYFREHRSIKLPKSLYTYEKLEVLKLASTVVLNVPIDVCFPSLKSLHLVCVEYKTKKSHRRLLSGCPVLEELVLDKSYNSFHVRSFYVEIPTLQRLSILDTSGELYGDFTFVVNAPALKYFNFVDFYGDLCLRDNMPEVVDVNIKVIYRNPKKLLGPLKSVKRLSLCLSPSTTLHNHMEFYQLVHLELCGDALMWWDLLTWMLQSSPKLQVLKIYECKCEEHDYLDDPIEEHWEEPNSVPQCLLFHLNIFEWKYYNAGDEEKKVVAYILKNARQLKTATFSAASYLYPKEERSRELNELVYMARASSSCQLLLD</sequence>
<evidence type="ECO:0000313" key="3">
    <source>
        <dbReference type="EMBL" id="OAP06046.1"/>
    </source>
</evidence>
<dbReference type="ExpressionAtlas" id="A0A178VJP4">
    <property type="expression patterns" value="baseline and differential"/>
</dbReference>
<evidence type="ECO:0000256" key="1">
    <source>
        <dbReference type="PROSITE-ProRule" id="PRU10141"/>
    </source>
</evidence>
<dbReference type="FunFam" id="1.10.510.10:FF:001469">
    <property type="entry name" value="TKL family protein kinase"/>
    <property type="match status" value="1"/>
</dbReference>
<dbReference type="Proteomes" id="UP000078284">
    <property type="component" value="Chromosome 3"/>
</dbReference>
<name>A0A178VJP4_ARATH</name>
<dbReference type="Pfam" id="PF24758">
    <property type="entry name" value="LRR_At5g56370"/>
    <property type="match status" value="1"/>
</dbReference>
<dbReference type="SUPFAM" id="SSF81383">
    <property type="entry name" value="F-box domain"/>
    <property type="match status" value="1"/>
</dbReference>
<gene>
    <name evidence="3" type="ordered locus">AXX17_At3g44960</name>
</gene>
<dbReference type="AlphaFoldDB" id="A0A178VJP4"/>
<dbReference type="PROSITE" id="PS00107">
    <property type="entry name" value="PROTEIN_KINASE_ATP"/>
    <property type="match status" value="1"/>
</dbReference>
<dbReference type="PANTHER" id="PTHR44329:SF84">
    <property type="entry name" value="PROTEIN KINASE LIKE PROTEIN"/>
    <property type="match status" value="1"/>
</dbReference>
<dbReference type="InterPro" id="IPR032675">
    <property type="entry name" value="LRR_dom_sf"/>
</dbReference>
<proteinExistence type="predicted"/>
<comment type="caution">
    <text evidence="3">The sequence shown here is derived from an EMBL/GenBank/DDBJ whole genome shotgun (WGS) entry which is preliminary data.</text>
</comment>
<dbReference type="GO" id="GO:0005524">
    <property type="term" value="F:ATP binding"/>
    <property type="evidence" value="ECO:0007669"/>
    <property type="project" value="UniProtKB-UniRule"/>
</dbReference>
<dbReference type="EMBL" id="LUHQ01000003">
    <property type="protein sequence ID" value="OAP06046.1"/>
    <property type="molecule type" value="Genomic_DNA"/>
</dbReference>
<dbReference type="SUPFAM" id="SSF52047">
    <property type="entry name" value="RNI-like"/>
    <property type="match status" value="1"/>
</dbReference>
<accession>A0A178VJP4</accession>
<dbReference type="SUPFAM" id="SSF56112">
    <property type="entry name" value="Protein kinase-like (PK-like)"/>
    <property type="match status" value="1"/>
</dbReference>
<dbReference type="InterPro" id="IPR055411">
    <property type="entry name" value="LRR_FXL15/At3g58940/PEG3-like"/>
</dbReference>
<keyword evidence="1" id="KW-0067">ATP-binding</keyword>
<organism evidence="3 4">
    <name type="scientific">Arabidopsis thaliana</name>
    <name type="common">Mouse-ear cress</name>
    <dbReference type="NCBI Taxonomy" id="3702"/>
    <lineage>
        <taxon>Eukaryota</taxon>
        <taxon>Viridiplantae</taxon>
        <taxon>Streptophyta</taxon>
        <taxon>Embryophyta</taxon>
        <taxon>Tracheophyta</taxon>
        <taxon>Spermatophyta</taxon>
        <taxon>Magnoliopsida</taxon>
        <taxon>eudicotyledons</taxon>
        <taxon>Gunneridae</taxon>
        <taxon>Pentapetalae</taxon>
        <taxon>rosids</taxon>
        <taxon>malvids</taxon>
        <taxon>Brassicales</taxon>
        <taxon>Brassicaceae</taxon>
        <taxon>Camelineae</taxon>
        <taxon>Arabidopsis</taxon>
    </lineage>
</organism>
<dbReference type="PANTHER" id="PTHR44329">
    <property type="entry name" value="SERINE/THREONINE-PROTEIN KINASE TNNI3K-RELATED"/>
    <property type="match status" value="1"/>
</dbReference>
<reference evidence="4" key="1">
    <citation type="journal article" date="2016" name="Proc. Natl. Acad. Sci. U.S.A.">
        <title>Chromosome-level assembly of Arabidopsis thaliana Ler reveals the extent of translocation and inversion polymorphisms.</title>
        <authorList>
            <person name="Zapata L."/>
            <person name="Ding J."/>
            <person name="Willing E.M."/>
            <person name="Hartwig B."/>
            <person name="Bezdan D."/>
            <person name="Jiao W.B."/>
            <person name="Patel V."/>
            <person name="Velikkakam James G."/>
            <person name="Koornneef M."/>
            <person name="Ossowski S."/>
            <person name="Schneeberger K."/>
        </authorList>
    </citation>
    <scope>NUCLEOTIDE SEQUENCE [LARGE SCALE GENOMIC DNA]</scope>
    <source>
        <strain evidence="4">cv. Landsberg erecta</strain>
    </source>
</reference>
<dbReference type="Pfam" id="PF07714">
    <property type="entry name" value="PK_Tyr_Ser-Thr"/>
    <property type="match status" value="1"/>
</dbReference>
<dbReference type="Pfam" id="PF00646">
    <property type="entry name" value="F-box"/>
    <property type="match status" value="1"/>
</dbReference>
<dbReference type="PROSITE" id="PS50011">
    <property type="entry name" value="PROTEIN_KINASE_DOM"/>
    <property type="match status" value="1"/>
</dbReference>
<protein>
    <recommendedName>
        <fullName evidence="2">Protein kinase domain-containing protein</fullName>
    </recommendedName>
</protein>
<dbReference type="CDD" id="cd13999">
    <property type="entry name" value="STKc_MAP3K-like"/>
    <property type="match status" value="1"/>
</dbReference>
<dbReference type="CDD" id="cd22160">
    <property type="entry name" value="F-box_AtFBL13-like"/>
    <property type="match status" value="1"/>
</dbReference>
<dbReference type="InterPro" id="IPR000719">
    <property type="entry name" value="Prot_kinase_dom"/>
</dbReference>
<feature type="binding site" evidence="1">
    <location>
        <position position="76"/>
    </location>
    <ligand>
        <name>ATP</name>
        <dbReference type="ChEBI" id="CHEBI:30616"/>
    </ligand>
</feature>
<dbReference type="SMART" id="SM00579">
    <property type="entry name" value="FBD"/>
    <property type="match status" value="1"/>
</dbReference>
<dbReference type="PRINTS" id="PR00109">
    <property type="entry name" value="TYRKINASE"/>
</dbReference>
<dbReference type="Pfam" id="PF08387">
    <property type="entry name" value="FBD"/>
    <property type="match status" value="1"/>
</dbReference>
<evidence type="ECO:0000259" key="2">
    <source>
        <dbReference type="PROSITE" id="PS50011"/>
    </source>
</evidence>
<dbReference type="InterPro" id="IPR011009">
    <property type="entry name" value="Kinase-like_dom_sf"/>
</dbReference>
<dbReference type="InterPro" id="IPR017441">
    <property type="entry name" value="Protein_kinase_ATP_BS"/>
</dbReference>
<dbReference type="InterPro" id="IPR001810">
    <property type="entry name" value="F-box_dom"/>
</dbReference>
<dbReference type="InterPro" id="IPR036047">
    <property type="entry name" value="F-box-like_dom_sf"/>
</dbReference>
<dbReference type="Gene3D" id="1.10.510.10">
    <property type="entry name" value="Transferase(Phosphotransferase) domain 1"/>
    <property type="match status" value="1"/>
</dbReference>
<dbReference type="GO" id="GO:0004672">
    <property type="term" value="F:protein kinase activity"/>
    <property type="evidence" value="ECO:0007669"/>
    <property type="project" value="InterPro"/>
</dbReference>
<dbReference type="InterPro" id="IPR006566">
    <property type="entry name" value="FBD"/>
</dbReference>
<keyword evidence="1" id="KW-0547">Nucleotide-binding</keyword>
<dbReference type="InterPro" id="IPR053781">
    <property type="entry name" value="F-box_AtFBL13-like"/>
</dbReference>
<dbReference type="InterPro" id="IPR001245">
    <property type="entry name" value="Ser-Thr/Tyr_kinase_cat_dom"/>
</dbReference>
<dbReference type="InterPro" id="IPR051681">
    <property type="entry name" value="Ser/Thr_Kinases-Pseudokinases"/>
</dbReference>
<evidence type="ECO:0000313" key="4">
    <source>
        <dbReference type="Proteomes" id="UP000078284"/>
    </source>
</evidence>